<dbReference type="GO" id="GO:0005874">
    <property type="term" value="C:microtubule"/>
    <property type="evidence" value="ECO:0007669"/>
    <property type="project" value="UniProtKB-KW"/>
</dbReference>
<dbReference type="Proteomes" id="UP000007303">
    <property type="component" value="Unassembled WGS sequence"/>
</dbReference>
<accession>H3CMY7</accession>
<evidence type="ECO:0000256" key="5">
    <source>
        <dbReference type="ARBA" id="ARBA00022490"/>
    </source>
</evidence>
<dbReference type="AlphaFoldDB" id="H3CMY7"/>
<organism evidence="15 16">
    <name type="scientific">Tetraodon nigroviridis</name>
    <name type="common">Spotted green pufferfish</name>
    <name type="synonym">Chelonodon nigroviridis</name>
    <dbReference type="NCBI Taxonomy" id="99883"/>
    <lineage>
        <taxon>Eukaryota</taxon>
        <taxon>Metazoa</taxon>
        <taxon>Chordata</taxon>
        <taxon>Craniata</taxon>
        <taxon>Vertebrata</taxon>
        <taxon>Euteleostomi</taxon>
        <taxon>Actinopterygii</taxon>
        <taxon>Neopterygii</taxon>
        <taxon>Teleostei</taxon>
        <taxon>Neoteleostei</taxon>
        <taxon>Acanthomorphata</taxon>
        <taxon>Eupercaria</taxon>
        <taxon>Tetraodontiformes</taxon>
        <taxon>Tetradontoidea</taxon>
        <taxon>Tetraodontidae</taxon>
        <taxon>Tetraodon</taxon>
    </lineage>
</organism>
<feature type="region of interest" description="Disordered" evidence="12">
    <location>
        <begin position="128"/>
        <end position="163"/>
    </location>
</feature>
<dbReference type="GO" id="GO:0051301">
    <property type="term" value="P:cell division"/>
    <property type="evidence" value="ECO:0007669"/>
    <property type="project" value="UniProtKB-KW"/>
</dbReference>
<evidence type="ECO:0000313" key="15">
    <source>
        <dbReference type="Ensembl" id="ENSTNIP00000009618.1"/>
    </source>
</evidence>
<keyword evidence="16" id="KW-1185">Reference proteome</keyword>
<evidence type="ECO:0000256" key="7">
    <source>
        <dbReference type="ARBA" id="ARBA00022701"/>
    </source>
</evidence>
<keyword evidence="7 11" id="KW-0493">Microtubule</keyword>
<dbReference type="GO" id="GO:0000922">
    <property type="term" value="C:spindle pole"/>
    <property type="evidence" value="ECO:0007669"/>
    <property type="project" value="UniProtKB-SubCell"/>
</dbReference>
<dbReference type="PANTHER" id="PTHR10623">
    <property type="entry name" value="MICROTUBULE-ASSOCIATED PROTEIN RP/EB FAMILY MEMBER"/>
    <property type="match status" value="1"/>
</dbReference>
<protein>
    <recommendedName>
        <fullName evidence="4">Microtubule-associated protein RP/EB family member 1</fullName>
    </recommendedName>
</protein>
<dbReference type="Gene3D" id="1.20.5.1430">
    <property type="match status" value="1"/>
</dbReference>
<dbReference type="GeneTree" id="ENSGT00490000043329"/>
<evidence type="ECO:0000256" key="8">
    <source>
        <dbReference type="ARBA" id="ARBA00022776"/>
    </source>
</evidence>
<proteinExistence type="inferred from homology"/>
<name>H3CMY7_TETNG</name>
<evidence type="ECO:0000313" key="16">
    <source>
        <dbReference type="Proteomes" id="UP000007303"/>
    </source>
</evidence>
<dbReference type="HOGENOM" id="CLU_041744_1_0_1"/>
<evidence type="ECO:0000259" key="14">
    <source>
        <dbReference type="PROSITE" id="PS51230"/>
    </source>
</evidence>
<reference evidence="16" key="1">
    <citation type="journal article" date="2004" name="Nature">
        <title>Genome duplication in the teleost fish Tetraodon nigroviridis reveals the early vertebrate proto-karyotype.</title>
        <authorList>
            <person name="Jaillon O."/>
            <person name="Aury J.-M."/>
            <person name="Brunet F."/>
            <person name="Petit J.-L."/>
            <person name="Stange-Thomann N."/>
            <person name="Mauceli E."/>
            <person name="Bouneau L."/>
            <person name="Fischer C."/>
            <person name="Ozouf-Costaz C."/>
            <person name="Bernot A."/>
            <person name="Nicaud S."/>
            <person name="Jaffe D."/>
            <person name="Fisher S."/>
            <person name="Lutfalla G."/>
            <person name="Dossat C."/>
            <person name="Segurens B."/>
            <person name="Dasilva C."/>
            <person name="Salanoubat M."/>
            <person name="Levy M."/>
            <person name="Boudet N."/>
            <person name="Castellano S."/>
            <person name="Anthouard V."/>
            <person name="Jubin C."/>
            <person name="Castelli V."/>
            <person name="Katinka M."/>
            <person name="Vacherie B."/>
            <person name="Biemont C."/>
            <person name="Skalli Z."/>
            <person name="Cattolico L."/>
            <person name="Poulain J."/>
            <person name="De Berardinis V."/>
            <person name="Cruaud C."/>
            <person name="Duprat S."/>
            <person name="Brottier P."/>
            <person name="Coutanceau J.-P."/>
            <person name="Gouzy J."/>
            <person name="Parra G."/>
            <person name="Lardier G."/>
            <person name="Chapple C."/>
            <person name="McKernan K.J."/>
            <person name="McEwan P."/>
            <person name="Bosak S."/>
            <person name="Kellis M."/>
            <person name="Volff J.-N."/>
            <person name="Guigo R."/>
            <person name="Zody M.C."/>
            <person name="Mesirov J."/>
            <person name="Lindblad-Toh K."/>
            <person name="Birren B."/>
            <person name="Nusbaum C."/>
            <person name="Kahn D."/>
            <person name="Robinson-Rechavi M."/>
            <person name="Laudet V."/>
            <person name="Schachter V."/>
            <person name="Quetier F."/>
            <person name="Saurin W."/>
            <person name="Scarpelli C."/>
            <person name="Wincker P."/>
            <person name="Lander E.S."/>
            <person name="Weissenbach J."/>
            <person name="Roest Crollius H."/>
        </authorList>
    </citation>
    <scope>NUCLEOTIDE SEQUENCE [LARGE SCALE GENOMIC DNA]</scope>
</reference>
<dbReference type="PROSITE" id="PS51230">
    <property type="entry name" value="EB1_C"/>
    <property type="match status" value="1"/>
</dbReference>
<dbReference type="FunFam" id="1.10.418.10:FF:000007">
    <property type="entry name" value="Microtubule-associated protein, RP/EB family, member 2"/>
    <property type="match status" value="1"/>
</dbReference>
<reference evidence="15" key="3">
    <citation type="submission" date="2025-09" db="UniProtKB">
        <authorList>
            <consortium name="Ensembl"/>
        </authorList>
    </citation>
    <scope>IDENTIFICATION</scope>
</reference>
<evidence type="ECO:0000256" key="11">
    <source>
        <dbReference type="PROSITE-ProRule" id="PRU00576"/>
    </source>
</evidence>
<keyword evidence="10" id="KW-0131">Cell cycle</keyword>
<dbReference type="InterPro" id="IPR004953">
    <property type="entry name" value="EB1_C"/>
</dbReference>
<dbReference type="FunFam" id="1.20.5.1430:FF:000001">
    <property type="entry name" value="microtubule-associated protein RP/EB family member 1"/>
    <property type="match status" value="1"/>
</dbReference>
<dbReference type="STRING" id="99883.ENSTNIP00000009618"/>
<sequence>MAVNVYSTSVTSENLSRHDMLVWINESLQMNLTKIEMLCSGAAYCQFMDMLFQNSIPLKKVKFGAKLEHEYIHNFKLLQVSFKKVGVDKIIPVDKLVKGKFQDNFEFVQWFKKFFDANYDGAPYDPVEARQGQDAVPSPNSAMSALAKTPKKPPTQAAPRPPVAKVAPKVSNVSAKKPATVGDDDRAGLLNELETLKSAIQDMEKERDFYFGKLRNIELICQEKEGEEDATLSRIINILYATDKGFVIPESEDQEEF</sequence>
<dbReference type="GO" id="GO:0005813">
    <property type="term" value="C:centrosome"/>
    <property type="evidence" value="ECO:0007669"/>
    <property type="project" value="UniProtKB-SubCell"/>
</dbReference>
<dbReference type="InterPro" id="IPR001715">
    <property type="entry name" value="CH_dom"/>
</dbReference>
<keyword evidence="8" id="KW-0498">Mitosis</keyword>
<dbReference type="SUPFAM" id="SSF47576">
    <property type="entry name" value="Calponin-homology domain, CH-domain"/>
    <property type="match status" value="1"/>
</dbReference>
<comment type="subcellular location">
    <subcellularLocation>
        <location evidence="1">Cytoplasm</location>
        <location evidence="1">Cytoskeleton</location>
        <location evidence="1">Microtubule organizing center</location>
        <location evidence="1">Centrosome</location>
    </subcellularLocation>
    <subcellularLocation>
        <location evidence="2">Cytoplasm</location>
        <location evidence="2">Cytoskeleton</location>
        <location evidence="2">Spindle pole</location>
    </subcellularLocation>
</comment>
<dbReference type="OMA" id="ETMPMNS"/>
<dbReference type="PROSITE" id="PS50021">
    <property type="entry name" value="CH"/>
    <property type="match status" value="1"/>
</dbReference>
<evidence type="ECO:0000256" key="1">
    <source>
        <dbReference type="ARBA" id="ARBA00004300"/>
    </source>
</evidence>
<keyword evidence="9" id="KW-0206">Cytoskeleton</keyword>
<dbReference type="InterPro" id="IPR036133">
    <property type="entry name" value="EB1_C_sf"/>
</dbReference>
<evidence type="ECO:0000259" key="13">
    <source>
        <dbReference type="PROSITE" id="PS50021"/>
    </source>
</evidence>
<feature type="domain" description="Calponin-homology (CH)" evidence="13">
    <location>
        <begin position="14"/>
        <end position="116"/>
    </location>
</feature>
<dbReference type="Ensembl" id="ENSTNIT00000009793.1">
    <property type="protein sequence ID" value="ENSTNIP00000009618.1"/>
    <property type="gene ID" value="ENSTNIG00000006826.1"/>
</dbReference>
<evidence type="ECO:0000256" key="3">
    <source>
        <dbReference type="ARBA" id="ARBA00010729"/>
    </source>
</evidence>
<evidence type="ECO:0000256" key="12">
    <source>
        <dbReference type="SAM" id="MobiDB-lite"/>
    </source>
</evidence>
<dbReference type="InterPro" id="IPR027328">
    <property type="entry name" value="MAPRE"/>
</dbReference>
<dbReference type="Gene3D" id="1.10.418.10">
    <property type="entry name" value="Calponin-like domain"/>
    <property type="match status" value="1"/>
</dbReference>
<evidence type="ECO:0000256" key="4">
    <source>
        <dbReference type="ARBA" id="ARBA00019567"/>
    </source>
</evidence>
<evidence type="ECO:0000256" key="6">
    <source>
        <dbReference type="ARBA" id="ARBA00022618"/>
    </source>
</evidence>
<evidence type="ECO:0000256" key="10">
    <source>
        <dbReference type="ARBA" id="ARBA00023306"/>
    </source>
</evidence>
<dbReference type="InterPro" id="IPR036872">
    <property type="entry name" value="CH_dom_sf"/>
</dbReference>
<reference evidence="15" key="2">
    <citation type="submission" date="2025-08" db="UniProtKB">
        <authorList>
            <consortium name="Ensembl"/>
        </authorList>
    </citation>
    <scope>IDENTIFICATION</scope>
</reference>
<evidence type="ECO:0000256" key="2">
    <source>
        <dbReference type="ARBA" id="ARBA00004647"/>
    </source>
</evidence>
<keyword evidence="6" id="KW-0132">Cell division</keyword>
<dbReference type="GO" id="GO:0051010">
    <property type="term" value="F:microtubule plus-end binding"/>
    <property type="evidence" value="ECO:0007669"/>
    <property type="project" value="UniProtKB-ARBA"/>
</dbReference>
<dbReference type="Pfam" id="PF00307">
    <property type="entry name" value="CH"/>
    <property type="match status" value="1"/>
</dbReference>
<evidence type="ECO:0000256" key="9">
    <source>
        <dbReference type="ARBA" id="ARBA00023212"/>
    </source>
</evidence>
<feature type="domain" description="EB1 C-terminal" evidence="14">
    <location>
        <begin position="178"/>
        <end position="248"/>
    </location>
</feature>
<keyword evidence="5" id="KW-0963">Cytoplasm</keyword>
<comment type="similarity">
    <text evidence="3">Belongs to the MAPRE family.</text>
</comment>
<feature type="compositionally biased region" description="Low complexity" evidence="12">
    <location>
        <begin position="154"/>
        <end position="163"/>
    </location>
</feature>
<dbReference type="Pfam" id="PF03271">
    <property type="entry name" value="EB1"/>
    <property type="match status" value="1"/>
</dbReference>
<dbReference type="InParanoid" id="H3CMY7"/>
<dbReference type="SUPFAM" id="SSF140612">
    <property type="entry name" value="EB1 dimerisation domain-like"/>
    <property type="match status" value="1"/>
</dbReference>